<protein>
    <submittedName>
        <fullName evidence="2">Uncharacterized protein</fullName>
    </submittedName>
</protein>
<reference evidence="2" key="1">
    <citation type="submission" date="2015-04" db="UniProtKB">
        <authorList>
            <consortium name="EnsemblPlants"/>
        </authorList>
    </citation>
    <scope>IDENTIFICATION</scope>
    <source>
        <strain evidence="2">SL10</strain>
    </source>
</reference>
<keyword evidence="3" id="KW-1185">Reference proteome</keyword>
<organism evidence="2">
    <name type="scientific">Oryza nivara</name>
    <name type="common">Indian wild rice</name>
    <name type="synonym">Oryza sativa f. spontanea</name>
    <dbReference type="NCBI Taxonomy" id="4536"/>
    <lineage>
        <taxon>Eukaryota</taxon>
        <taxon>Viridiplantae</taxon>
        <taxon>Streptophyta</taxon>
        <taxon>Embryophyta</taxon>
        <taxon>Tracheophyta</taxon>
        <taxon>Spermatophyta</taxon>
        <taxon>Magnoliopsida</taxon>
        <taxon>Liliopsida</taxon>
        <taxon>Poales</taxon>
        <taxon>Poaceae</taxon>
        <taxon>BOP clade</taxon>
        <taxon>Oryzoideae</taxon>
        <taxon>Oryzeae</taxon>
        <taxon>Oryzinae</taxon>
        <taxon>Oryza</taxon>
    </lineage>
</organism>
<dbReference type="Gramene" id="ONIVA03G28830.1">
    <property type="protein sequence ID" value="ONIVA03G28830.1"/>
    <property type="gene ID" value="ONIVA03G28830"/>
</dbReference>
<reference evidence="2" key="2">
    <citation type="submission" date="2018-04" db="EMBL/GenBank/DDBJ databases">
        <title>OnivRS2 (Oryza nivara Reference Sequence Version 2).</title>
        <authorList>
            <person name="Zhang J."/>
            <person name="Kudrna D."/>
            <person name="Lee S."/>
            <person name="Talag J."/>
            <person name="Rajasekar S."/>
            <person name="Welchert J."/>
            <person name="Hsing Y.-I."/>
            <person name="Wing R.A."/>
        </authorList>
    </citation>
    <scope>NUCLEOTIDE SEQUENCE [LARGE SCALE GENOMIC DNA]</scope>
    <source>
        <strain evidence="2">SL10</strain>
    </source>
</reference>
<feature type="region of interest" description="Disordered" evidence="1">
    <location>
        <begin position="1"/>
        <end position="26"/>
    </location>
</feature>
<evidence type="ECO:0000256" key="1">
    <source>
        <dbReference type="SAM" id="MobiDB-lite"/>
    </source>
</evidence>
<dbReference type="Proteomes" id="UP000006591">
    <property type="component" value="Chromosome 3"/>
</dbReference>
<proteinExistence type="predicted"/>
<sequence>MQAKPPLSCTKDEQGEAKTSPISDAARSPIDRLLDQAAIIFSASSHSQTVTVTVTPLHCLILPPLETRTTRSLLVVAPCPLFSSPVHGPRKGLDFSQIVHQQA</sequence>
<dbReference type="EnsemblPlants" id="ONIVA03G28830.1">
    <property type="protein sequence ID" value="ONIVA03G28830.1"/>
    <property type="gene ID" value="ONIVA03G28830"/>
</dbReference>
<accession>A0A0E0GR55</accession>
<dbReference type="HOGENOM" id="CLU_2268123_0_0_1"/>
<evidence type="ECO:0000313" key="3">
    <source>
        <dbReference type="Proteomes" id="UP000006591"/>
    </source>
</evidence>
<evidence type="ECO:0000313" key="2">
    <source>
        <dbReference type="EnsemblPlants" id="ONIVA03G28830.1"/>
    </source>
</evidence>
<name>A0A0E0GR55_ORYNI</name>
<dbReference type="AlphaFoldDB" id="A0A0E0GR55"/>